<dbReference type="EMBL" id="CP051180">
    <property type="protein sequence ID" value="QIZ76354.1"/>
    <property type="molecule type" value="Genomic_DNA"/>
</dbReference>
<gene>
    <name evidence="2" type="ORF">HER31_05470</name>
</gene>
<evidence type="ECO:0000313" key="2">
    <source>
        <dbReference type="EMBL" id="QIZ76354.1"/>
    </source>
</evidence>
<proteinExistence type="predicted"/>
<dbReference type="InterPro" id="IPR029044">
    <property type="entry name" value="Nucleotide-diphossugar_trans"/>
</dbReference>
<evidence type="ECO:0008006" key="4">
    <source>
        <dbReference type="Google" id="ProtNLM"/>
    </source>
</evidence>
<dbReference type="Proteomes" id="UP000501602">
    <property type="component" value="Chromosome"/>
</dbReference>
<reference evidence="2 3" key="1">
    <citation type="submission" date="2020-04" db="EMBL/GenBank/DDBJ databases">
        <title>Ferrimonas sp. S7 isolated from sea water.</title>
        <authorList>
            <person name="Bae S.S."/>
            <person name="Baek K."/>
        </authorList>
    </citation>
    <scope>NUCLEOTIDE SEQUENCE [LARGE SCALE GENOMIC DNA]</scope>
    <source>
        <strain evidence="2 3">S7</strain>
    </source>
</reference>
<name>A0A6H1UBD4_9GAMM</name>
<organism evidence="2 3">
    <name type="scientific">Ferrimonas lipolytica</name>
    <dbReference type="NCBI Taxonomy" id="2724191"/>
    <lineage>
        <taxon>Bacteria</taxon>
        <taxon>Pseudomonadati</taxon>
        <taxon>Pseudomonadota</taxon>
        <taxon>Gammaproteobacteria</taxon>
        <taxon>Alteromonadales</taxon>
        <taxon>Ferrimonadaceae</taxon>
        <taxon>Ferrimonas</taxon>
    </lineage>
</organism>
<protein>
    <recommendedName>
        <fullName evidence="4">Nucleotide-diphospho-sugar transferase domain-containing protein</fullName>
    </recommendedName>
</protein>
<sequence length="277" mass="32217">MTGTATSNNVLVFSIAVNGYQQLYRRNLASHQQYADGHGYHYQCVQQPRLSHLGKEAVWLKVALMIKALQRGYRWVMYVDADAYIGADTPDLCQLQRPDKYLYVAKGFSGRLNSGVLIVNNSRCVIDYFQQALRHAHMPLPPADDVGWGENGHLIYFAHQQPFVCFIDKRWNNNTSADLDDYIRHYSRGPLYHLHRANLTDRLRFRLYHYGCFLVKVWTRIAHRLARTKPQSLQVEIDQLVTRVERHYDCFSHPSRPTNQSTYSAAPSSKSRLWEQQ</sequence>
<accession>A0A6H1UBD4</accession>
<dbReference type="KEGG" id="fes:HER31_05470"/>
<keyword evidence="3" id="KW-1185">Reference proteome</keyword>
<evidence type="ECO:0000256" key="1">
    <source>
        <dbReference type="SAM" id="MobiDB-lite"/>
    </source>
</evidence>
<dbReference type="SUPFAM" id="SSF53448">
    <property type="entry name" value="Nucleotide-diphospho-sugar transferases"/>
    <property type="match status" value="1"/>
</dbReference>
<feature type="region of interest" description="Disordered" evidence="1">
    <location>
        <begin position="252"/>
        <end position="277"/>
    </location>
</feature>
<feature type="compositionally biased region" description="Polar residues" evidence="1">
    <location>
        <begin position="255"/>
        <end position="277"/>
    </location>
</feature>
<evidence type="ECO:0000313" key="3">
    <source>
        <dbReference type="Proteomes" id="UP000501602"/>
    </source>
</evidence>
<dbReference type="Gene3D" id="3.90.550.10">
    <property type="entry name" value="Spore Coat Polysaccharide Biosynthesis Protein SpsA, Chain A"/>
    <property type="match status" value="1"/>
</dbReference>
<dbReference type="AlphaFoldDB" id="A0A6H1UBD4"/>
<dbReference type="RefSeq" id="WP_168659614.1">
    <property type="nucleotide sequence ID" value="NZ_CP051180.1"/>
</dbReference>